<dbReference type="FunFam" id="1.10.10.60:FF:000154">
    <property type="entry name" value="Transcription factor SRM1"/>
    <property type="match status" value="1"/>
</dbReference>
<evidence type="ECO:0000259" key="11">
    <source>
        <dbReference type="PROSITE" id="PS51294"/>
    </source>
</evidence>
<keyword evidence="13" id="KW-1185">Reference proteome</keyword>
<dbReference type="PROSITE" id="PS50090">
    <property type="entry name" value="MYB_LIKE"/>
    <property type="match status" value="1"/>
</dbReference>
<dbReference type="PROSITE" id="PS51294">
    <property type="entry name" value="HTH_MYB"/>
    <property type="match status" value="1"/>
</dbReference>
<dbReference type="AlphaFoldDB" id="A0A9D5HPG1"/>
<evidence type="ECO:0000256" key="7">
    <source>
        <dbReference type="ARBA" id="ARBA00076145"/>
    </source>
</evidence>
<dbReference type="PROSITE" id="PS51293">
    <property type="entry name" value="SANT"/>
    <property type="match status" value="1"/>
</dbReference>
<keyword evidence="5" id="KW-0539">Nucleus</keyword>
<dbReference type="EMBL" id="JAGGNH010000001">
    <property type="protein sequence ID" value="KAJ0984078.1"/>
    <property type="molecule type" value="Genomic_DNA"/>
</dbReference>
<dbReference type="CDD" id="cd00167">
    <property type="entry name" value="SANT"/>
    <property type="match status" value="2"/>
</dbReference>
<dbReference type="InterPro" id="IPR017930">
    <property type="entry name" value="Myb_dom"/>
</dbReference>
<feature type="region of interest" description="Disordered" evidence="8">
    <location>
        <begin position="119"/>
        <end position="140"/>
    </location>
</feature>
<name>A0A9D5HPG1_9LILI</name>
<dbReference type="GO" id="GO:0003677">
    <property type="term" value="F:DNA binding"/>
    <property type="evidence" value="ECO:0007669"/>
    <property type="project" value="UniProtKB-KW"/>
</dbReference>
<feature type="domain" description="SANT" evidence="10">
    <location>
        <begin position="139"/>
        <end position="187"/>
    </location>
</feature>
<dbReference type="PANTHER" id="PTHR44042:SF41">
    <property type="entry name" value="DUPLICATED HOMEODOMAIN-LIKE SUPERFAMILY PROTEIN-RELATED"/>
    <property type="match status" value="1"/>
</dbReference>
<dbReference type="InterPro" id="IPR017884">
    <property type="entry name" value="SANT_dom"/>
</dbReference>
<accession>A0A9D5HPG1</accession>
<gene>
    <name evidence="12" type="ORF">J5N97_002434</name>
</gene>
<dbReference type="GO" id="GO:0009744">
    <property type="term" value="P:response to sucrose"/>
    <property type="evidence" value="ECO:0007669"/>
    <property type="project" value="UniProtKB-ARBA"/>
</dbReference>
<feature type="domain" description="HTH myb-type" evidence="11">
    <location>
        <begin position="131"/>
        <end position="187"/>
    </location>
</feature>
<evidence type="ECO:0000256" key="2">
    <source>
        <dbReference type="ARBA" id="ARBA00023015"/>
    </source>
</evidence>
<dbReference type="Proteomes" id="UP001085076">
    <property type="component" value="Miscellaneous, Linkage group lg01"/>
</dbReference>
<protein>
    <recommendedName>
        <fullName evidence="6">Transcription factor MYBS1</fullName>
    </recommendedName>
    <alternativeName>
        <fullName evidence="7">Myb-related protein S1</fullName>
    </alternativeName>
</protein>
<dbReference type="GO" id="GO:0009739">
    <property type="term" value="P:response to gibberellin"/>
    <property type="evidence" value="ECO:0007669"/>
    <property type="project" value="UniProtKB-ARBA"/>
</dbReference>
<evidence type="ECO:0000313" key="12">
    <source>
        <dbReference type="EMBL" id="KAJ0984078.1"/>
    </source>
</evidence>
<evidence type="ECO:0000313" key="13">
    <source>
        <dbReference type="Proteomes" id="UP001085076"/>
    </source>
</evidence>
<dbReference type="InterPro" id="IPR001005">
    <property type="entry name" value="SANT/Myb"/>
</dbReference>
<dbReference type="PANTHER" id="PTHR44042">
    <property type="entry name" value="DUPLICATED HOMEODOMAIN-LIKE SUPERFAMILY PROTEIN-RELATED"/>
    <property type="match status" value="1"/>
</dbReference>
<evidence type="ECO:0000256" key="6">
    <source>
        <dbReference type="ARBA" id="ARBA00068153"/>
    </source>
</evidence>
<dbReference type="GO" id="GO:0005634">
    <property type="term" value="C:nucleus"/>
    <property type="evidence" value="ECO:0007669"/>
    <property type="project" value="UniProtKB-SubCell"/>
</dbReference>
<organism evidence="12 13">
    <name type="scientific">Dioscorea zingiberensis</name>
    <dbReference type="NCBI Taxonomy" id="325984"/>
    <lineage>
        <taxon>Eukaryota</taxon>
        <taxon>Viridiplantae</taxon>
        <taxon>Streptophyta</taxon>
        <taxon>Embryophyta</taxon>
        <taxon>Tracheophyta</taxon>
        <taxon>Spermatophyta</taxon>
        <taxon>Magnoliopsida</taxon>
        <taxon>Liliopsida</taxon>
        <taxon>Dioscoreales</taxon>
        <taxon>Dioscoreaceae</taxon>
        <taxon>Dioscorea</taxon>
    </lineage>
</organism>
<evidence type="ECO:0000256" key="5">
    <source>
        <dbReference type="ARBA" id="ARBA00023242"/>
    </source>
</evidence>
<reference evidence="12" key="1">
    <citation type="submission" date="2021-03" db="EMBL/GenBank/DDBJ databases">
        <authorList>
            <person name="Li Z."/>
            <person name="Yang C."/>
        </authorList>
    </citation>
    <scope>NUCLEOTIDE SEQUENCE</scope>
    <source>
        <strain evidence="12">Dzin_1.0</strain>
        <tissue evidence="12">Leaf</tissue>
    </source>
</reference>
<dbReference type="NCBIfam" id="TIGR01557">
    <property type="entry name" value="myb_SHAQKYF"/>
    <property type="match status" value="1"/>
</dbReference>
<evidence type="ECO:0000256" key="1">
    <source>
        <dbReference type="ARBA" id="ARBA00004123"/>
    </source>
</evidence>
<dbReference type="InterPro" id="IPR006447">
    <property type="entry name" value="Myb_dom_plants"/>
</dbReference>
<evidence type="ECO:0000256" key="3">
    <source>
        <dbReference type="ARBA" id="ARBA00023125"/>
    </source>
</evidence>
<dbReference type="Pfam" id="PF00249">
    <property type="entry name" value="Myb_DNA-binding"/>
    <property type="match status" value="2"/>
</dbReference>
<feature type="region of interest" description="Disordered" evidence="8">
    <location>
        <begin position="203"/>
        <end position="243"/>
    </location>
</feature>
<dbReference type="SUPFAM" id="SSF46689">
    <property type="entry name" value="Homeodomain-like"/>
    <property type="match status" value="2"/>
</dbReference>
<keyword evidence="4" id="KW-0804">Transcription</keyword>
<evidence type="ECO:0000259" key="10">
    <source>
        <dbReference type="PROSITE" id="PS51293"/>
    </source>
</evidence>
<feature type="compositionally biased region" description="Basic and acidic residues" evidence="8">
    <location>
        <begin position="129"/>
        <end position="140"/>
    </location>
</feature>
<reference evidence="12" key="2">
    <citation type="journal article" date="2022" name="Hortic Res">
        <title>The genome of Dioscorea zingiberensis sheds light on the biosynthesis, origin and evolution of the medicinally important diosgenin saponins.</title>
        <authorList>
            <person name="Li Y."/>
            <person name="Tan C."/>
            <person name="Li Z."/>
            <person name="Guo J."/>
            <person name="Li S."/>
            <person name="Chen X."/>
            <person name="Wang C."/>
            <person name="Dai X."/>
            <person name="Yang H."/>
            <person name="Song W."/>
            <person name="Hou L."/>
            <person name="Xu J."/>
            <person name="Tong Z."/>
            <person name="Xu A."/>
            <person name="Yuan X."/>
            <person name="Wang W."/>
            <person name="Yang Q."/>
            <person name="Chen L."/>
            <person name="Sun Z."/>
            <person name="Wang K."/>
            <person name="Pan B."/>
            <person name="Chen J."/>
            <person name="Bao Y."/>
            <person name="Liu F."/>
            <person name="Qi X."/>
            <person name="Gang D.R."/>
            <person name="Wen J."/>
            <person name="Li J."/>
        </authorList>
    </citation>
    <scope>NUCLEOTIDE SEQUENCE</scope>
    <source>
        <strain evidence="12">Dzin_1.0</strain>
    </source>
</reference>
<dbReference type="InterPro" id="IPR009057">
    <property type="entry name" value="Homeodomain-like_sf"/>
</dbReference>
<proteinExistence type="predicted"/>
<dbReference type="Gene3D" id="1.10.10.60">
    <property type="entry name" value="Homeodomain-like"/>
    <property type="match status" value="2"/>
</dbReference>
<comment type="subcellular location">
    <subcellularLocation>
        <location evidence="1">Nucleus</location>
    </subcellularLocation>
</comment>
<evidence type="ECO:0000256" key="8">
    <source>
        <dbReference type="SAM" id="MobiDB-lite"/>
    </source>
</evidence>
<feature type="compositionally biased region" description="Low complexity" evidence="8">
    <location>
        <begin position="206"/>
        <end position="227"/>
    </location>
</feature>
<sequence>MTRRGVDALPLSSSCFANSNWPLSQSRRRIWTADENKRFEDALALVDSNLPDRWEQVAALIPGKTVDDIISHYEDLEHDVNFIEAGMIPVPGYDSSSLKLDWESTFGFDGFKQAYAAGGKRSGGGGRLSDQERKKGVPWTEEEHRRFLMGLKKYGKGDWRNISKNFVTSRTSTQVASHAQKYFIRLNSGGKDKRRSSIHDITTVNLPDDAPDSPSHASSHSLQSSSAVAPGTPDKYSVMAGSNKSAEGAAGRVFSQSSSQQHSNLFSQLPYGTSHSELKQVQNSAKSTFNSMIANHNTLQMLSTRLHPHG</sequence>
<dbReference type="FunFam" id="1.10.10.60:FF:000009">
    <property type="entry name" value="transcription factor MYB1R1"/>
    <property type="match status" value="1"/>
</dbReference>
<feature type="domain" description="Myb-like" evidence="9">
    <location>
        <begin position="131"/>
        <end position="183"/>
    </location>
</feature>
<dbReference type="SMART" id="SM00717">
    <property type="entry name" value="SANT"/>
    <property type="match status" value="2"/>
</dbReference>
<evidence type="ECO:0000256" key="4">
    <source>
        <dbReference type="ARBA" id="ARBA00023163"/>
    </source>
</evidence>
<keyword evidence="3" id="KW-0238">DNA-binding</keyword>
<keyword evidence="2" id="KW-0805">Transcription regulation</keyword>
<comment type="caution">
    <text evidence="12">The sequence shown here is derived from an EMBL/GenBank/DDBJ whole genome shotgun (WGS) entry which is preliminary data.</text>
</comment>
<dbReference type="OrthoDB" id="118550at2759"/>
<evidence type="ECO:0000259" key="9">
    <source>
        <dbReference type="PROSITE" id="PS50090"/>
    </source>
</evidence>